<keyword evidence="1" id="KW-0732">Signal</keyword>
<comment type="caution">
    <text evidence="2">The sequence shown here is derived from an EMBL/GenBank/DDBJ whole genome shotgun (WGS) entry which is preliminary data.</text>
</comment>
<dbReference type="Proteomes" id="UP000282454">
    <property type="component" value="Unassembled WGS sequence"/>
</dbReference>
<name>A0A421B3P0_9PSEU</name>
<proteinExistence type="predicted"/>
<accession>A0A421B3P0</accession>
<keyword evidence="3" id="KW-1185">Reference proteome</keyword>
<evidence type="ECO:0000313" key="2">
    <source>
        <dbReference type="EMBL" id="RLK58893.1"/>
    </source>
</evidence>
<reference evidence="2 3" key="1">
    <citation type="submission" date="2018-10" db="EMBL/GenBank/DDBJ databases">
        <title>Genomic Encyclopedia of Archaeal and Bacterial Type Strains, Phase II (KMG-II): from individual species to whole genera.</title>
        <authorList>
            <person name="Goeker M."/>
        </authorList>
    </citation>
    <scope>NUCLEOTIDE SEQUENCE [LARGE SCALE GENOMIC DNA]</scope>
    <source>
        <strain evidence="2 3">DSM 45657</strain>
    </source>
</reference>
<dbReference type="EMBL" id="RCDD01000002">
    <property type="protein sequence ID" value="RLK58893.1"/>
    <property type="molecule type" value="Genomic_DNA"/>
</dbReference>
<feature type="signal peptide" evidence="1">
    <location>
        <begin position="1"/>
        <end position="29"/>
    </location>
</feature>
<organism evidence="2 3">
    <name type="scientific">Actinokineospora cianjurensis</name>
    <dbReference type="NCBI Taxonomy" id="585224"/>
    <lineage>
        <taxon>Bacteria</taxon>
        <taxon>Bacillati</taxon>
        <taxon>Actinomycetota</taxon>
        <taxon>Actinomycetes</taxon>
        <taxon>Pseudonocardiales</taxon>
        <taxon>Pseudonocardiaceae</taxon>
        <taxon>Actinokineospora</taxon>
    </lineage>
</organism>
<evidence type="ECO:0000256" key="1">
    <source>
        <dbReference type="SAM" id="SignalP"/>
    </source>
</evidence>
<evidence type="ECO:0008006" key="4">
    <source>
        <dbReference type="Google" id="ProtNLM"/>
    </source>
</evidence>
<sequence>MARSARRTVYAGVVALVIGFLVPAAPAQAALVELTCNVNVHLSFSPALTATRTTAAVTGVANVVNCLSPSGNFGHLQAGTVSDATGTVTSLGGIPCNLLATITGRATIDWAPTGGHTTFDFTVNTNPLNGLVTLQTWQTSGPLAGTTSLTVAAANPNLGCALGGLSSITVPIGQTTFL</sequence>
<gene>
    <name evidence="2" type="ORF">CLV68_3373</name>
</gene>
<protein>
    <recommendedName>
        <fullName evidence="4">Ig-like domain-containing protein</fullName>
    </recommendedName>
</protein>
<evidence type="ECO:0000313" key="3">
    <source>
        <dbReference type="Proteomes" id="UP000282454"/>
    </source>
</evidence>
<dbReference type="AlphaFoldDB" id="A0A421B3P0"/>
<feature type="chain" id="PRO_5019147855" description="Ig-like domain-containing protein" evidence="1">
    <location>
        <begin position="30"/>
        <end position="178"/>
    </location>
</feature>